<evidence type="ECO:0000256" key="2">
    <source>
        <dbReference type="ARBA" id="ARBA00022679"/>
    </source>
</evidence>
<dbReference type="GO" id="GO:0009372">
    <property type="term" value="P:quorum sensing"/>
    <property type="evidence" value="ECO:0007669"/>
    <property type="project" value="UniProtKB-KW"/>
</dbReference>
<evidence type="ECO:0000256" key="3">
    <source>
        <dbReference type="ARBA" id="ARBA00022691"/>
    </source>
</evidence>
<gene>
    <name evidence="5" type="ORF">vBDshSR26L_2</name>
</gene>
<dbReference type="GO" id="GO:0016740">
    <property type="term" value="F:transferase activity"/>
    <property type="evidence" value="ECO:0007669"/>
    <property type="project" value="UniProtKB-KW"/>
</dbReference>
<evidence type="ECO:0008006" key="6">
    <source>
        <dbReference type="Google" id="ProtNLM"/>
    </source>
</evidence>
<keyword evidence="3" id="KW-0949">S-adenosyl-L-methionine</keyword>
<reference evidence="5" key="1">
    <citation type="submission" date="2024-06" db="EMBL/GenBank/DDBJ databases">
        <authorList>
            <person name="Lu L."/>
            <person name="Wei N."/>
            <person name="Zhang R."/>
        </authorList>
    </citation>
    <scope>NUCLEOTIDE SEQUENCE</scope>
</reference>
<sequence length="163" mass="18802">MITECYPLEDTPLFAEMFKHRGDQFVSRLKWNIGVDESGAERDQFDDDLAAYLIQHEGDRHLASMRYRWMITPTLVSDVFPQFQEFVYPDAHGIEVTRFCAAPGGTFDGTELMRVGREHARSIGGEVLYGIFTPAMPRIYRRFGWETEVLAKDGNIWFGAWIV</sequence>
<dbReference type="Pfam" id="PF00765">
    <property type="entry name" value="Autoind_synth"/>
    <property type="match status" value="1"/>
</dbReference>
<keyword evidence="1" id="KW-0673">Quorum sensing</keyword>
<keyword evidence="2" id="KW-0808">Transferase</keyword>
<name>A0AAU7VFS9_9CAUD</name>
<dbReference type="EMBL" id="PP882867">
    <property type="protein sequence ID" value="XBW75317.1"/>
    <property type="molecule type" value="Genomic_DNA"/>
</dbReference>
<dbReference type="PANTHER" id="PTHR39322:SF1">
    <property type="entry name" value="ISOVALERYL-HOMOSERINE LACTONE SYNTHASE"/>
    <property type="match status" value="1"/>
</dbReference>
<accession>A0AAU7VFS9</accession>
<evidence type="ECO:0000256" key="4">
    <source>
        <dbReference type="ARBA" id="ARBA00022929"/>
    </source>
</evidence>
<dbReference type="GO" id="GO:0007165">
    <property type="term" value="P:signal transduction"/>
    <property type="evidence" value="ECO:0007669"/>
    <property type="project" value="TreeGrafter"/>
</dbReference>
<keyword evidence="4" id="KW-0071">Autoinducer synthesis</keyword>
<dbReference type="PROSITE" id="PS51187">
    <property type="entry name" value="AUTOINDUCER_SYNTH_2"/>
    <property type="match status" value="1"/>
</dbReference>
<dbReference type="Gene3D" id="3.40.630.30">
    <property type="match status" value="1"/>
</dbReference>
<dbReference type="InterPro" id="IPR016181">
    <property type="entry name" value="Acyl_CoA_acyltransferase"/>
</dbReference>
<dbReference type="SUPFAM" id="SSF55729">
    <property type="entry name" value="Acyl-CoA N-acyltransferases (Nat)"/>
    <property type="match status" value="1"/>
</dbReference>
<evidence type="ECO:0000256" key="1">
    <source>
        <dbReference type="ARBA" id="ARBA00022654"/>
    </source>
</evidence>
<dbReference type="InterPro" id="IPR001690">
    <property type="entry name" value="Autoind_synthase"/>
</dbReference>
<dbReference type="PANTHER" id="PTHR39322">
    <property type="entry name" value="ACYL-HOMOSERINE-LACTONE SYNTHASE"/>
    <property type="match status" value="1"/>
</dbReference>
<evidence type="ECO:0000313" key="5">
    <source>
        <dbReference type="EMBL" id="XBW75317.1"/>
    </source>
</evidence>
<proteinExistence type="predicted"/>
<protein>
    <recommendedName>
        <fullName evidence="6">Acyl-homoserine-lactone synthase</fullName>
    </recommendedName>
</protein>
<organism evidence="5">
    <name type="scientific">Dinoroseobacter phage vB_DshS_R26L</name>
    <dbReference type="NCBI Taxonomy" id="3161158"/>
    <lineage>
        <taxon>Viruses</taxon>
        <taxon>Duplodnaviria</taxon>
        <taxon>Heunggongvirae</taxon>
        <taxon>Uroviricota</taxon>
        <taxon>Caudoviricetes</taxon>
        <taxon>Nanhaivirus</taxon>
    </lineage>
</organism>
<dbReference type="PRINTS" id="PR01549">
    <property type="entry name" value="AUTOINDCRSYN"/>
</dbReference>